<dbReference type="GO" id="GO:0015630">
    <property type="term" value="C:microtubule cytoskeleton"/>
    <property type="evidence" value="ECO:0007669"/>
    <property type="project" value="InterPro"/>
</dbReference>
<keyword evidence="8" id="KW-1185">Reference proteome</keyword>
<feature type="compositionally biased region" description="Basic and acidic residues" evidence="6">
    <location>
        <begin position="1"/>
        <end position="56"/>
    </location>
</feature>
<dbReference type="Proteomes" id="UP000265080">
    <property type="component" value="Chromosome 17"/>
</dbReference>
<feature type="region of interest" description="Disordered" evidence="6">
    <location>
        <begin position="1"/>
        <end position="70"/>
    </location>
</feature>
<proteinExistence type="inferred from homology"/>
<sequence>REEAEAKAREEAERQRIDREKHFQKEEQERLERKKRLEEIMKRTRKSDAGEKKDIKASPQVNGKDSELESWKPSASCCRSFWPRRQRCPAQLAPERRLGQWRVWRLRGDHPAEQQQQLWSAADGRRTHPGLRGRRTFPEEDGPYEASACR</sequence>
<evidence type="ECO:0000256" key="6">
    <source>
        <dbReference type="SAM" id="MobiDB-lite"/>
    </source>
</evidence>
<keyword evidence="4" id="KW-0175">Coiled coil</keyword>
<evidence type="ECO:0000256" key="3">
    <source>
        <dbReference type="ARBA" id="ARBA00022490"/>
    </source>
</evidence>
<comment type="similarity">
    <text evidence="2">Belongs to the MAP7 family.</text>
</comment>
<protein>
    <submittedName>
        <fullName evidence="7">Si:ch73-281i18.7</fullName>
    </submittedName>
</protein>
<evidence type="ECO:0000256" key="4">
    <source>
        <dbReference type="ARBA" id="ARBA00023054"/>
    </source>
</evidence>
<dbReference type="PANTHER" id="PTHR15073:SF2">
    <property type="entry name" value="MAP7 DOMAIN-CONTAINING PROTEIN 1"/>
    <property type="match status" value="1"/>
</dbReference>
<comment type="subcellular location">
    <subcellularLocation>
        <location evidence="1">Cytoplasm</location>
        <location evidence="1">Cytoskeleton</location>
    </subcellularLocation>
</comment>
<evidence type="ECO:0000256" key="5">
    <source>
        <dbReference type="ARBA" id="ARBA00023212"/>
    </source>
</evidence>
<reference evidence="7" key="3">
    <citation type="submission" date="2025-09" db="UniProtKB">
        <authorList>
            <consortium name="Ensembl"/>
        </authorList>
    </citation>
    <scope>IDENTIFICATION</scope>
</reference>
<dbReference type="InterPro" id="IPR051483">
    <property type="entry name" value="MAP7_domain-containing"/>
</dbReference>
<dbReference type="AlphaFoldDB" id="A0A3P8U1V5"/>
<keyword evidence="5" id="KW-0206">Cytoskeleton</keyword>
<evidence type="ECO:0000256" key="2">
    <source>
        <dbReference type="ARBA" id="ARBA00007525"/>
    </source>
</evidence>
<feature type="region of interest" description="Disordered" evidence="6">
    <location>
        <begin position="112"/>
        <end position="150"/>
    </location>
</feature>
<accession>A0A3P8U1V5</accession>
<reference evidence="7 8" key="1">
    <citation type="submission" date="2018-03" db="EMBL/GenBank/DDBJ databases">
        <title>Finding Nemo's genes: A chromosome-scale reference assembly of the genome of the orange clownfish Amphiprion percula.</title>
        <authorList>
            <person name="Lehmann R."/>
        </authorList>
    </citation>
    <scope>NUCLEOTIDE SEQUENCE</scope>
</reference>
<dbReference type="InterPro" id="IPR008604">
    <property type="entry name" value="MAP7_fam"/>
</dbReference>
<organism evidence="7 8">
    <name type="scientific">Amphiprion percula</name>
    <name type="common">Orange clownfish</name>
    <name type="synonym">Lutjanus percula</name>
    <dbReference type="NCBI Taxonomy" id="161767"/>
    <lineage>
        <taxon>Eukaryota</taxon>
        <taxon>Metazoa</taxon>
        <taxon>Chordata</taxon>
        <taxon>Craniata</taxon>
        <taxon>Vertebrata</taxon>
        <taxon>Euteleostomi</taxon>
        <taxon>Actinopterygii</taxon>
        <taxon>Neopterygii</taxon>
        <taxon>Teleostei</taxon>
        <taxon>Neoteleostei</taxon>
        <taxon>Acanthomorphata</taxon>
        <taxon>Ovalentaria</taxon>
        <taxon>Pomacentridae</taxon>
        <taxon>Amphiprion</taxon>
    </lineage>
</organism>
<dbReference type="Ensembl" id="ENSAPET00000031658.1">
    <property type="protein sequence ID" value="ENSAPEP00000030836.1"/>
    <property type="gene ID" value="ENSAPEG00000021910.1"/>
</dbReference>
<reference evidence="7" key="2">
    <citation type="submission" date="2025-08" db="UniProtKB">
        <authorList>
            <consortium name="Ensembl"/>
        </authorList>
    </citation>
    <scope>IDENTIFICATION</scope>
</reference>
<keyword evidence="3" id="KW-0963">Cytoplasm</keyword>
<dbReference type="PANTHER" id="PTHR15073">
    <property type="entry name" value="MICROTUBULE-ASSOCIATED PROTEIN"/>
    <property type="match status" value="1"/>
</dbReference>
<evidence type="ECO:0000256" key="1">
    <source>
        <dbReference type="ARBA" id="ARBA00004245"/>
    </source>
</evidence>
<evidence type="ECO:0000313" key="8">
    <source>
        <dbReference type="Proteomes" id="UP000265080"/>
    </source>
</evidence>
<evidence type="ECO:0000313" key="7">
    <source>
        <dbReference type="Ensembl" id="ENSAPEP00000030836.1"/>
    </source>
</evidence>
<dbReference type="GeneTree" id="ENSGT00950000182941"/>
<dbReference type="Pfam" id="PF05672">
    <property type="entry name" value="MAP7"/>
    <property type="match status" value="1"/>
</dbReference>
<name>A0A3P8U1V5_AMPPE</name>
<dbReference type="GO" id="GO:0000226">
    <property type="term" value="P:microtubule cytoskeleton organization"/>
    <property type="evidence" value="ECO:0007669"/>
    <property type="project" value="InterPro"/>
</dbReference>